<dbReference type="KEGG" id="nneo:PQG83_10100"/>
<dbReference type="Proteomes" id="UP001302494">
    <property type="component" value="Chromosome"/>
</dbReference>
<dbReference type="PANTHER" id="PTHR43673:SF10">
    <property type="entry name" value="NADH DEHYDROGENASE_NAD(P)H NITROREDUCTASE XCC3605-RELATED"/>
    <property type="match status" value="1"/>
</dbReference>
<sequence>MDEVERSQSHGAEFKLRRNIHRLEKGLIMRPRRDDFALDYIAETVVIFDALSNRQRQKIKKENELLLKWAHDVLDHYFSITREHPTIVTCKKKFRTINLLKSTDRDDSSPFCPYTRKSEDIPDISINQLHKLAQYRRSCRWYLQKPVSRAIIDQAMEVAMLSPSACNRQPFRFIIFDNQLSASDVGSIPMGTIGFSQNFPAIAVIVGQLDAFSDDRDRHVIYIDSALAAMAFQFALEVQGVSSCCINWPDIEAREKLMEKRLGLAKHERPILSISFGYADPKGQVPYSQKKALDEIRIYAQ</sequence>
<dbReference type="CDD" id="cd02062">
    <property type="entry name" value="Nitro_FMN_reductase"/>
    <property type="match status" value="1"/>
</dbReference>
<dbReference type="RefSeq" id="WP_312749005.1">
    <property type="nucleotide sequence ID" value="NZ_CP116968.1"/>
</dbReference>
<dbReference type="InterPro" id="IPR000415">
    <property type="entry name" value="Nitroreductase-like"/>
</dbReference>
<dbReference type="Gene3D" id="3.40.109.10">
    <property type="entry name" value="NADH Oxidase"/>
    <property type="match status" value="1"/>
</dbReference>
<dbReference type="EMBL" id="CP116968">
    <property type="protein sequence ID" value="WNM64082.1"/>
    <property type="molecule type" value="Genomic_DNA"/>
</dbReference>
<feature type="domain" description="Nitroreductase" evidence="3">
    <location>
        <begin position="134"/>
        <end position="178"/>
    </location>
</feature>
<comment type="similarity">
    <text evidence="1">Belongs to the nitroreductase family.</text>
</comment>
<organism evidence="4 5">
    <name type="scientific">Candidatus Nitrospira neomarina</name>
    <dbReference type="NCBI Taxonomy" id="3020899"/>
    <lineage>
        <taxon>Bacteria</taxon>
        <taxon>Pseudomonadati</taxon>
        <taxon>Nitrospirota</taxon>
        <taxon>Nitrospiria</taxon>
        <taxon>Nitrospirales</taxon>
        <taxon>Nitrospiraceae</taxon>
        <taxon>Nitrospira</taxon>
    </lineage>
</organism>
<dbReference type="PANTHER" id="PTHR43673">
    <property type="entry name" value="NAD(P)H NITROREDUCTASE YDGI-RELATED"/>
    <property type="match status" value="1"/>
</dbReference>
<protein>
    <submittedName>
        <fullName evidence="4">Nitroreductase family protein</fullName>
    </submittedName>
</protein>
<dbReference type="AlphaFoldDB" id="A0AA96GNE8"/>
<keyword evidence="5" id="KW-1185">Reference proteome</keyword>
<feature type="domain" description="Nitroreductase" evidence="3">
    <location>
        <begin position="203"/>
        <end position="278"/>
    </location>
</feature>
<name>A0AA96GNE8_9BACT</name>
<proteinExistence type="inferred from homology"/>
<gene>
    <name evidence="4" type="ORF">PQG83_10100</name>
</gene>
<dbReference type="SUPFAM" id="SSF55469">
    <property type="entry name" value="FMN-dependent nitroreductase-like"/>
    <property type="match status" value="1"/>
</dbReference>
<dbReference type="Pfam" id="PF00881">
    <property type="entry name" value="Nitroreductase"/>
    <property type="match status" value="2"/>
</dbReference>
<evidence type="ECO:0000313" key="4">
    <source>
        <dbReference type="EMBL" id="WNM64082.1"/>
    </source>
</evidence>
<evidence type="ECO:0000259" key="3">
    <source>
        <dbReference type="Pfam" id="PF00881"/>
    </source>
</evidence>
<evidence type="ECO:0000313" key="5">
    <source>
        <dbReference type="Proteomes" id="UP001302494"/>
    </source>
</evidence>
<reference evidence="4 5" key="1">
    <citation type="submission" date="2023-01" db="EMBL/GenBank/DDBJ databases">
        <title>Cultivation and genomic characterization of new, ubiquitous marine nitrite-oxidizing bacteria from the Nitrospirales.</title>
        <authorList>
            <person name="Mueller A.J."/>
            <person name="Daebeler A."/>
            <person name="Herbold C.W."/>
            <person name="Kirkegaard R.H."/>
            <person name="Daims H."/>
        </authorList>
    </citation>
    <scope>NUCLEOTIDE SEQUENCE [LARGE SCALE GENOMIC DNA]</scope>
    <source>
        <strain evidence="4 5">DK</strain>
    </source>
</reference>
<dbReference type="InterPro" id="IPR029479">
    <property type="entry name" value="Nitroreductase"/>
</dbReference>
<accession>A0AA96GNE8</accession>
<keyword evidence="2" id="KW-0560">Oxidoreductase</keyword>
<evidence type="ECO:0000256" key="2">
    <source>
        <dbReference type="ARBA" id="ARBA00023002"/>
    </source>
</evidence>
<evidence type="ECO:0000256" key="1">
    <source>
        <dbReference type="ARBA" id="ARBA00007118"/>
    </source>
</evidence>
<dbReference type="GO" id="GO:0016491">
    <property type="term" value="F:oxidoreductase activity"/>
    <property type="evidence" value="ECO:0007669"/>
    <property type="project" value="UniProtKB-KW"/>
</dbReference>